<dbReference type="GO" id="GO:0005524">
    <property type="term" value="F:ATP binding"/>
    <property type="evidence" value="ECO:0007669"/>
    <property type="project" value="InterPro"/>
</dbReference>
<accession>A0A1L0C1F8</accession>
<dbReference type="SUPFAM" id="SSF54197">
    <property type="entry name" value="HIT-like"/>
    <property type="match status" value="1"/>
</dbReference>
<dbReference type="Pfam" id="PF19327">
    <property type="entry name" value="Ap4A_phos_N"/>
    <property type="match status" value="1"/>
</dbReference>
<dbReference type="GO" id="GO:0003877">
    <property type="term" value="F:ATP:ADP adenylyltransferase activity"/>
    <property type="evidence" value="ECO:0007669"/>
    <property type="project" value="InterPro"/>
</dbReference>
<reference evidence="4 5" key="1">
    <citation type="submission" date="2016-10" db="EMBL/GenBank/DDBJ databases">
        <authorList>
            <person name="de Groot N.N."/>
        </authorList>
    </citation>
    <scope>NUCLEOTIDE SEQUENCE [LARGE SCALE GENOMIC DNA]</scope>
    <source>
        <strain evidence="4 5">PYCC 4715</strain>
    </source>
</reference>
<dbReference type="Pfam" id="PF09830">
    <property type="entry name" value="ATP_transf"/>
    <property type="match status" value="1"/>
</dbReference>
<dbReference type="InterPro" id="IPR043171">
    <property type="entry name" value="Ap4A_phos1/2-like"/>
</dbReference>
<gene>
    <name evidence="4" type="ORF">SAMEA4029009_CIC11G00000000031</name>
</gene>
<dbReference type="InterPro" id="IPR045759">
    <property type="entry name" value="Ap4A_phos1/2_N"/>
</dbReference>
<feature type="active site" description="Nucleophile" evidence="1">
    <location>
        <position position="159"/>
    </location>
</feature>
<dbReference type="EMBL" id="LT635768">
    <property type="protein sequence ID" value="SGZ57415.1"/>
    <property type="molecule type" value="Genomic_DNA"/>
</dbReference>
<dbReference type="PANTHER" id="PTHR38420">
    <property type="entry name" value="AP-4-A PHOSPHORYLASE II"/>
    <property type="match status" value="1"/>
</dbReference>
<feature type="domain" description="ATP adenylyltransferase C-terminal" evidence="2">
    <location>
        <begin position="196"/>
        <end position="303"/>
    </location>
</feature>
<protein>
    <submittedName>
        <fullName evidence="4">CIC11C00000000031</fullName>
    </submittedName>
</protein>
<dbReference type="PIRSF" id="PIRSF000846">
    <property type="entry name" value="ATP_adenylyltr"/>
    <property type="match status" value="1"/>
</dbReference>
<dbReference type="GO" id="GO:0009117">
    <property type="term" value="P:nucleotide metabolic process"/>
    <property type="evidence" value="ECO:0007669"/>
    <property type="project" value="InterPro"/>
</dbReference>
<evidence type="ECO:0000313" key="5">
    <source>
        <dbReference type="Proteomes" id="UP000182259"/>
    </source>
</evidence>
<dbReference type="PANTHER" id="PTHR38420:SF1">
    <property type="entry name" value="PUTATIVE (AFU_ORTHOLOGUE AFUA_5G14690)-RELATED"/>
    <property type="match status" value="1"/>
</dbReference>
<dbReference type="InterPro" id="IPR009163">
    <property type="entry name" value="Ap4A_phos1/2"/>
</dbReference>
<dbReference type="Gene3D" id="3.30.428.70">
    <property type="match status" value="1"/>
</dbReference>
<evidence type="ECO:0000313" key="4">
    <source>
        <dbReference type="EMBL" id="SGZ57415.1"/>
    </source>
</evidence>
<dbReference type="AlphaFoldDB" id="A0A1L0C1F8"/>
<dbReference type="Proteomes" id="UP000182259">
    <property type="component" value="Chromosome V"/>
</dbReference>
<name>A0A1L0C1F8_9ASCO</name>
<sequence>MTDIQDNFAKQLFGKYATAQDDEHLVFNGKSAVNESIVAHSGDSEYLFDLTELQSLEHRPEIGTIDKNPFEKPEPELTVLSSFGNKDEFRIVLNKFPVVPAHFMMVTKQFKSQDTPLSPSELTSTYLLLHKLEAQDLNKKWFAFYNCGPQSGASQPHKHVQFMPLPDNYTPFAEVLANTSGHFIPNQFQEPLQDGNLPFAHFLAKLPEKSTELDEETLALTFLSLLQRTLTVLRDNEAGHISYNVIATTKFIMLIPRSKAKFQGSLGINSCGYMGLILCKNASLVGLVKSEGPLEILSSVGFPSTAGQKSDEYHY</sequence>
<evidence type="ECO:0000256" key="1">
    <source>
        <dbReference type="PIRSR" id="PIRSR000846-1"/>
    </source>
</evidence>
<dbReference type="InterPro" id="IPR036265">
    <property type="entry name" value="HIT-like_sf"/>
</dbReference>
<evidence type="ECO:0000259" key="2">
    <source>
        <dbReference type="Pfam" id="PF09830"/>
    </source>
</evidence>
<evidence type="ECO:0000259" key="3">
    <source>
        <dbReference type="Pfam" id="PF19327"/>
    </source>
</evidence>
<feature type="domain" description="Ap4A phosphorylase 1/2 N-terminal" evidence="3">
    <location>
        <begin position="65"/>
        <end position="166"/>
    </location>
</feature>
<proteinExistence type="predicted"/>
<organism evidence="4 5">
    <name type="scientific">Sungouiella intermedia</name>
    <dbReference type="NCBI Taxonomy" id="45354"/>
    <lineage>
        <taxon>Eukaryota</taxon>
        <taxon>Fungi</taxon>
        <taxon>Dikarya</taxon>
        <taxon>Ascomycota</taxon>
        <taxon>Saccharomycotina</taxon>
        <taxon>Pichiomycetes</taxon>
        <taxon>Metschnikowiaceae</taxon>
        <taxon>Sungouiella</taxon>
    </lineage>
</organism>
<dbReference type="InterPro" id="IPR019200">
    <property type="entry name" value="ATP_adenylylTrfase_C"/>
</dbReference>